<dbReference type="Proteomes" id="UP001174136">
    <property type="component" value="Unassembled WGS sequence"/>
</dbReference>
<dbReference type="PANTHER" id="PTHR35085:SF2">
    <property type="entry name" value="KERATINOCYTE DIFFERENTIATION FACTOR 1-LIKE"/>
    <property type="match status" value="1"/>
</dbReference>
<feature type="compositionally biased region" description="Polar residues" evidence="1">
    <location>
        <begin position="296"/>
        <end position="307"/>
    </location>
</feature>
<dbReference type="EMBL" id="JAOPHQ010006104">
    <property type="protein sequence ID" value="KAK0132793.1"/>
    <property type="molecule type" value="Genomic_DNA"/>
</dbReference>
<evidence type="ECO:0000313" key="2">
    <source>
        <dbReference type="EMBL" id="KAK0132793.1"/>
    </source>
</evidence>
<dbReference type="InterPro" id="IPR028003">
    <property type="entry name" value="KDF1"/>
</dbReference>
<sequence length="527" mass="58957">MHTSSNGSPEPSCSVDDHDPSPRSSQNYQERSVDPPGDHPWSDPTLPKNARLKDADGQEAETVGFIPGSDEPRRGANTCRCRCSSVVCRVLTCGLYRVCQRTLLAPCLTGPLDRDRPETKEEGEEGEEQEREREEYRDMPAWLEDVHLDGVKVNIHDLNVVTEAPSSYGRPPRPSSPKQQQQQQTSHQSYVSMTLGDWEGEEEVAYGEGVDALITKKLLELYTEYQIEELARCTSDSVFLRKSKKIHQLIYSLAEEHQMDEHEAECRLVHGIIRISTRRRSKKRGPQYTAGERTPSDSGNETMRNSGSFYCSNNNDYKSNHTFQISEVTNSDMDARKMRKNNIEGSNWNIEHDSAQTAGILREQESHRLLQSLLGLQLNVPLRSAYSSALRRRLHSCRRHDSSLRMAARVGAVDPLPLDRSFFSGPLSLQNAPQYVGAPRSDHVVLLLSHLEDHLFLSQPTAPPAAAGGDLGVLQADRRRSPPPHLTVTPRRCHGNAGVAAARLLVPPLEDVVEDGVRRAVLLSVRM</sequence>
<feature type="compositionally biased region" description="Low complexity" evidence="1">
    <location>
        <begin position="165"/>
        <end position="189"/>
    </location>
</feature>
<accession>A0AA47M335</accession>
<dbReference type="AlphaFoldDB" id="A0AA47M335"/>
<comment type="caution">
    <text evidence="2">The sequence shown here is derived from an EMBL/GenBank/DDBJ whole genome shotgun (WGS) entry which is preliminary data.</text>
</comment>
<name>A0AA47M335_MERPO</name>
<organism evidence="2 3">
    <name type="scientific">Merluccius polli</name>
    <name type="common">Benguela hake</name>
    <name type="synonym">Merluccius cadenati</name>
    <dbReference type="NCBI Taxonomy" id="89951"/>
    <lineage>
        <taxon>Eukaryota</taxon>
        <taxon>Metazoa</taxon>
        <taxon>Chordata</taxon>
        <taxon>Craniata</taxon>
        <taxon>Vertebrata</taxon>
        <taxon>Euteleostomi</taxon>
        <taxon>Actinopterygii</taxon>
        <taxon>Neopterygii</taxon>
        <taxon>Teleostei</taxon>
        <taxon>Neoteleostei</taxon>
        <taxon>Acanthomorphata</taxon>
        <taxon>Zeiogadaria</taxon>
        <taxon>Gadariae</taxon>
        <taxon>Gadiformes</taxon>
        <taxon>Gadoidei</taxon>
        <taxon>Merlucciidae</taxon>
        <taxon>Merluccius</taxon>
    </lineage>
</organism>
<gene>
    <name evidence="2" type="primary">KDF1</name>
    <name evidence="2" type="ORF">N1851_032313</name>
</gene>
<evidence type="ECO:0000313" key="3">
    <source>
        <dbReference type="Proteomes" id="UP001174136"/>
    </source>
</evidence>
<feature type="compositionally biased region" description="Polar residues" evidence="1">
    <location>
        <begin position="1"/>
        <end position="11"/>
    </location>
</feature>
<feature type="region of interest" description="Disordered" evidence="1">
    <location>
        <begin position="108"/>
        <end position="136"/>
    </location>
</feature>
<dbReference type="GO" id="GO:0030054">
    <property type="term" value="C:cell junction"/>
    <property type="evidence" value="ECO:0007669"/>
    <property type="project" value="TreeGrafter"/>
</dbReference>
<protein>
    <submittedName>
        <fullName evidence="2">Keratinocyte differentiation factor 1</fullName>
    </submittedName>
</protein>
<feature type="region of interest" description="Disordered" evidence="1">
    <location>
        <begin position="1"/>
        <end position="77"/>
    </location>
</feature>
<dbReference type="Pfam" id="PF15551">
    <property type="entry name" value="DUF4656"/>
    <property type="match status" value="1"/>
</dbReference>
<dbReference type="PANTHER" id="PTHR35085">
    <property type="entry name" value="KERATINOCYTE DIFFERENTIATION FACTOR 1"/>
    <property type="match status" value="1"/>
</dbReference>
<feature type="compositionally biased region" description="Basic and acidic residues" evidence="1">
    <location>
        <begin position="31"/>
        <end position="41"/>
    </location>
</feature>
<feature type="region of interest" description="Disordered" evidence="1">
    <location>
        <begin position="163"/>
        <end position="189"/>
    </location>
</feature>
<reference evidence="2" key="1">
    <citation type="journal article" date="2023" name="Front. Mar. Sci.">
        <title>A new Merluccius polli reference genome to investigate the effects of global change in West African waters.</title>
        <authorList>
            <person name="Mateo J.L."/>
            <person name="Blanco-Fernandez C."/>
            <person name="Garcia-Vazquez E."/>
            <person name="Machado-Schiaffino G."/>
        </authorList>
    </citation>
    <scope>NUCLEOTIDE SEQUENCE</scope>
    <source>
        <strain evidence="2">C29</strain>
        <tissue evidence="2">Fin</tissue>
    </source>
</reference>
<proteinExistence type="predicted"/>
<evidence type="ECO:0000256" key="1">
    <source>
        <dbReference type="SAM" id="MobiDB-lite"/>
    </source>
</evidence>
<dbReference type="GO" id="GO:0010482">
    <property type="term" value="P:regulation of epidermal cell division"/>
    <property type="evidence" value="ECO:0007669"/>
    <property type="project" value="TreeGrafter"/>
</dbReference>
<feature type="region of interest" description="Disordered" evidence="1">
    <location>
        <begin position="278"/>
        <end position="307"/>
    </location>
</feature>
<dbReference type="GO" id="GO:0003334">
    <property type="term" value="P:keratinocyte development"/>
    <property type="evidence" value="ECO:0007669"/>
    <property type="project" value="InterPro"/>
</dbReference>
<keyword evidence="3" id="KW-1185">Reference proteome</keyword>